<dbReference type="InterPro" id="IPR010562">
    <property type="entry name" value="Haemolymph_juvenile_hormone-bd"/>
</dbReference>
<comment type="similarity">
    <text evidence="3">Belongs to the TO family.</text>
</comment>
<gene>
    <name evidence="5" type="ORF">O3M35_010221</name>
</gene>
<comment type="caution">
    <text evidence="5">The sequence shown here is derived from an EMBL/GenBank/DDBJ whole genome shotgun (WGS) entry which is preliminary data.</text>
</comment>
<keyword evidence="6" id="KW-1185">Reference proteome</keyword>
<reference evidence="5 6" key="1">
    <citation type="submission" date="2022-12" db="EMBL/GenBank/DDBJ databases">
        <title>Chromosome-level genome assembly of true bugs.</title>
        <authorList>
            <person name="Ma L."/>
            <person name="Li H."/>
        </authorList>
    </citation>
    <scope>NUCLEOTIDE SEQUENCE [LARGE SCALE GENOMIC DNA]</scope>
    <source>
        <strain evidence="5">Lab_2022b</strain>
    </source>
</reference>
<sequence>MMYTNLIFTICLGFTINLVESKKLPDYIPTCKRSDPKFDQCVLNAIEVSRPYLIKGIPKIRVPALEPLEIPQLDINRDQPNLKVKALLKNIKINGASAFKVTKLRCDPNALNVEMTIQLPFTTVTCDYDVDGRLLVVPLVGKGVFRGNFTDIVADVKATGEIISSKKGVKYIAIKTVRTKVKVGDQVVRFVNTDNNRNNDLITQTAANFINQNRRQVLEIVLPIAEETADAIVKSMGNNVLRSIPYNELLPQ</sequence>
<feature type="signal peptide" evidence="4">
    <location>
        <begin position="1"/>
        <end position="21"/>
    </location>
</feature>
<evidence type="ECO:0000313" key="6">
    <source>
        <dbReference type="Proteomes" id="UP001461498"/>
    </source>
</evidence>
<evidence type="ECO:0000256" key="1">
    <source>
        <dbReference type="ARBA" id="ARBA00022729"/>
    </source>
</evidence>
<dbReference type="SMART" id="SM00700">
    <property type="entry name" value="JHBP"/>
    <property type="match status" value="1"/>
</dbReference>
<dbReference type="InterPro" id="IPR038606">
    <property type="entry name" value="To_sf"/>
</dbReference>
<organism evidence="5 6">
    <name type="scientific">Rhynocoris fuscipes</name>
    <dbReference type="NCBI Taxonomy" id="488301"/>
    <lineage>
        <taxon>Eukaryota</taxon>
        <taxon>Metazoa</taxon>
        <taxon>Ecdysozoa</taxon>
        <taxon>Arthropoda</taxon>
        <taxon>Hexapoda</taxon>
        <taxon>Insecta</taxon>
        <taxon>Pterygota</taxon>
        <taxon>Neoptera</taxon>
        <taxon>Paraneoptera</taxon>
        <taxon>Hemiptera</taxon>
        <taxon>Heteroptera</taxon>
        <taxon>Panheteroptera</taxon>
        <taxon>Cimicomorpha</taxon>
        <taxon>Reduviidae</taxon>
        <taxon>Harpactorinae</taxon>
        <taxon>Harpactorini</taxon>
        <taxon>Rhynocoris</taxon>
    </lineage>
</organism>
<dbReference type="GO" id="GO:0007623">
    <property type="term" value="P:circadian rhythm"/>
    <property type="evidence" value="ECO:0007669"/>
    <property type="project" value="UniProtKB-ARBA"/>
</dbReference>
<dbReference type="Proteomes" id="UP001461498">
    <property type="component" value="Unassembled WGS sequence"/>
</dbReference>
<name>A0AAW1CYF8_9HEMI</name>
<accession>A0AAW1CYF8</accession>
<dbReference type="FunFam" id="3.15.10.30:FF:000001">
    <property type="entry name" value="Takeout-like protein 1"/>
    <property type="match status" value="1"/>
</dbReference>
<dbReference type="GO" id="GO:0005615">
    <property type="term" value="C:extracellular space"/>
    <property type="evidence" value="ECO:0007669"/>
    <property type="project" value="TreeGrafter"/>
</dbReference>
<evidence type="ECO:0000313" key="5">
    <source>
        <dbReference type="EMBL" id="KAK9503719.1"/>
    </source>
</evidence>
<evidence type="ECO:0000256" key="2">
    <source>
        <dbReference type="ARBA" id="ARBA00023108"/>
    </source>
</evidence>
<evidence type="ECO:0000256" key="3">
    <source>
        <dbReference type="ARBA" id="ARBA00060902"/>
    </source>
</evidence>
<dbReference type="Gene3D" id="3.15.10.30">
    <property type="entry name" value="Haemolymph juvenile hormone binding protein"/>
    <property type="match status" value="1"/>
</dbReference>
<dbReference type="PANTHER" id="PTHR11008:SF14">
    <property type="entry name" value="CIRCADIAN CLOCK-CONTROLLED PROTEIN-LIKE PROTEIN"/>
    <property type="match status" value="1"/>
</dbReference>
<dbReference type="AlphaFoldDB" id="A0AAW1CYF8"/>
<keyword evidence="2" id="KW-0090">Biological rhythms</keyword>
<dbReference type="Pfam" id="PF06585">
    <property type="entry name" value="JHBP"/>
    <property type="match status" value="1"/>
</dbReference>
<proteinExistence type="inferred from homology"/>
<dbReference type="PANTHER" id="PTHR11008">
    <property type="entry name" value="PROTEIN TAKEOUT-LIKE PROTEIN"/>
    <property type="match status" value="1"/>
</dbReference>
<keyword evidence="1 4" id="KW-0732">Signal</keyword>
<evidence type="ECO:0000256" key="4">
    <source>
        <dbReference type="SAM" id="SignalP"/>
    </source>
</evidence>
<feature type="chain" id="PRO_5043609523" description="Circadian clock-controlled protein" evidence="4">
    <location>
        <begin position="22"/>
        <end position="252"/>
    </location>
</feature>
<dbReference type="EMBL" id="JAPXFL010000007">
    <property type="protein sequence ID" value="KAK9503719.1"/>
    <property type="molecule type" value="Genomic_DNA"/>
</dbReference>
<evidence type="ECO:0008006" key="7">
    <source>
        <dbReference type="Google" id="ProtNLM"/>
    </source>
</evidence>
<protein>
    <recommendedName>
        <fullName evidence="7">Circadian clock-controlled protein</fullName>
    </recommendedName>
</protein>